<gene>
    <name evidence="1" type="ORF">LGN22_26660</name>
</gene>
<accession>A0AAW4TM20</accession>
<reference evidence="1" key="1">
    <citation type="submission" date="2023-08" db="EMBL/GenBank/DDBJ databases">
        <title>A collection of bacterial strains from the Burkholderia cepacia Research Laboratory and Repository.</title>
        <authorList>
            <person name="Lipuma J."/>
            <person name="Spilker T."/>
        </authorList>
    </citation>
    <scope>NUCLEOTIDE SEQUENCE</scope>
    <source>
        <strain evidence="1">AU0862</strain>
    </source>
</reference>
<dbReference type="Proteomes" id="UP001199070">
    <property type="component" value="Unassembled WGS sequence"/>
</dbReference>
<evidence type="ECO:0000313" key="1">
    <source>
        <dbReference type="EMBL" id="MCA8382493.1"/>
    </source>
</evidence>
<organism evidence="1 2">
    <name type="scientific">Burkholderia cenocepacia</name>
    <dbReference type="NCBI Taxonomy" id="95486"/>
    <lineage>
        <taxon>Bacteria</taxon>
        <taxon>Pseudomonadati</taxon>
        <taxon>Pseudomonadota</taxon>
        <taxon>Betaproteobacteria</taxon>
        <taxon>Burkholderiales</taxon>
        <taxon>Burkholderiaceae</taxon>
        <taxon>Burkholderia</taxon>
        <taxon>Burkholderia cepacia complex</taxon>
    </lineage>
</organism>
<dbReference type="EMBL" id="JAIZTC010000008">
    <property type="protein sequence ID" value="MCA8382493.1"/>
    <property type="molecule type" value="Genomic_DNA"/>
</dbReference>
<dbReference type="AlphaFoldDB" id="A0AAW4TM20"/>
<protein>
    <submittedName>
        <fullName evidence="1">Beta family protein</fullName>
    </submittedName>
</protein>
<comment type="caution">
    <text evidence="1">The sequence shown here is derived from an EMBL/GenBank/DDBJ whole genome shotgun (WGS) entry which is preliminary data.</text>
</comment>
<proteinExistence type="predicted"/>
<dbReference type="RefSeq" id="WP_226135117.1">
    <property type="nucleotide sequence ID" value="NZ_JAIZTC010000008.1"/>
</dbReference>
<dbReference type="Pfam" id="PF14350">
    <property type="entry name" value="Beta_protein"/>
    <property type="match status" value="1"/>
</dbReference>
<dbReference type="InterPro" id="IPR025683">
    <property type="entry name" value="Protein_beta"/>
</dbReference>
<name>A0AAW4TM20_9BURK</name>
<evidence type="ECO:0000313" key="2">
    <source>
        <dbReference type="Proteomes" id="UP001199070"/>
    </source>
</evidence>
<sequence length="357" mass="40390">MADFDNHAYFPTLMSRVAEIQGLRELSDARKERIIPLFTLGRWHNAPEFERAIQNCSAAIGEGRPYFADLTREAQHAPDVFGQLLSPDNNFNAWRDYIGRFDDAIPVVQIVPDVTRRQIFRQAQLIERRHEKLAFRVRNPGQELPLVINALSALDDPDNAIVFIDLKYVRGIERDAAAVATDAIDRIRAEVASARIVVLSSSFPAYLGTFAEDEGETRGSIEILERQLHAQLIDDGRECLYGDYASIHPIIRRGGGGTFIPRIDAPHAFTWNFERRPELSEQRREGYQECATALLSRYPELNGNDCWGAAMIRQAAVGDPHGLAPSPWIAARVNIHLSRQIDYADEARDDEDWEDLL</sequence>